<keyword evidence="1" id="KW-0472">Membrane</keyword>
<keyword evidence="3" id="KW-1185">Reference proteome</keyword>
<feature type="transmembrane region" description="Helical" evidence="1">
    <location>
        <begin position="85"/>
        <end position="105"/>
    </location>
</feature>
<dbReference type="EMBL" id="JBHUKU010000014">
    <property type="protein sequence ID" value="MFD2461586.1"/>
    <property type="molecule type" value="Genomic_DNA"/>
</dbReference>
<comment type="caution">
    <text evidence="2">The sequence shown here is derived from an EMBL/GenBank/DDBJ whole genome shotgun (WGS) entry which is preliminary data.</text>
</comment>
<keyword evidence="1" id="KW-1133">Transmembrane helix</keyword>
<name>A0ABW5GL31_9PSEU</name>
<dbReference type="RefSeq" id="WP_345390087.1">
    <property type="nucleotide sequence ID" value="NZ_BAABHG010000004.1"/>
</dbReference>
<accession>A0ABW5GL31</accession>
<evidence type="ECO:0000256" key="1">
    <source>
        <dbReference type="SAM" id="Phobius"/>
    </source>
</evidence>
<protein>
    <recommendedName>
        <fullName evidence="4">DUF998 domain-containing protein</fullName>
    </recommendedName>
</protein>
<evidence type="ECO:0008006" key="4">
    <source>
        <dbReference type="Google" id="ProtNLM"/>
    </source>
</evidence>
<evidence type="ECO:0000313" key="3">
    <source>
        <dbReference type="Proteomes" id="UP001597419"/>
    </source>
</evidence>
<reference evidence="3" key="1">
    <citation type="journal article" date="2019" name="Int. J. Syst. Evol. Microbiol.">
        <title>The Global Catalogue of Microorganisms (GCM) 10K type strain sequencing project: providing services to taxonomists for standard genome sequencing and annotation.</title>
        <authorList>
            <consortium name="The Broad Institute Genomics Platform"/>
            <consortium name="The Broad Institute Genome Sequencing Center for Infectious Disease"/>
            <person name="Wu L."/>
            <person name="Ma J."/>
        </authorList>
    </citation>
    <scope>NUCLEOTIDE SEQUENCE [LARGE SCALE GENOMIC DNA]</scope>
    <source>
        <strain evidence="3">CGMCC 4.7643</strain>
    </source>
</reference>
<proteinExistence type="predicted"/>
<sequence>MHSGTPRSSRREHWGRAAIFAGLTAALPSVWHTITHITDDTYRAPEARHGEGHVQYHLARETLITAGALGTVVVATTAGSGRGRALWRAMALSSAGFAAAMWSGGPVTGTWAPNRQALLVHVGSTTGLVLGTLLLRPRRSRS</sequence>
<feature type="transmembrane region" description="Helical" evidence="1">
    <location>
        <begin position="117"/>
        <end position="135"/>
    </location>
</feature>
<evidence type="ECO:0000313" key="2">
    <source>
        <dbReference type="EMBL" id="MFD2461586.1"/>
    </source>
</evidence>
<dbReference type="Proteomes" id="UP001597419">
    <property type="component" value="Unassembled WGS sequence"/>
</dbReference>
<organism evidence="2 3">
    <name type="scientific">Amycolatopsis samaneae</name>
    <dbReference type="NCBI Taxonomy" id="664691"/>
    <lineage>
        <taxon>Bacteria</taxon>
        <taxon>Bacillati</taxon>
        <taxon>Actinomycetota</taxon>
        <taxon>Actinomycetes</taxon>
        <taxon>Pseudonocardiales</taxon>
        <taxon>Pseudonocardiaceae</taxon>
        <taxon>Amycolatopsis</taxon>
    </lineage>
</organism>
<keyword evidence="1" id="KW-0812">Transmembrane</keyword>
<gene>
    <name evidence="2" type="ORF">ACFSYJ_23475</name>
</gene>